<keyword evidence="3" id="KW-1185">Reference proteome</keyword>
<dbReference type="KEGG" id="theu:HPC62_20830"/>
<dbReference type="InterPro" id="IPR010328">
    <property type="entry name" value="DUF928"/>
</dbReference>
<organism evidence="2 3">
    <name type="scientific">Thermoleptolyngbya sichuanensis A183</name>
    <dbReference type="NCBI Taxonomy" id="2737172"/>
    <lineage>
        <taxon>Bacteria</taxon>
        <taxon>Bacillati</taxon>
        <taxon>Cyanobacteriota</taxon>
        <taxon>Cyanophyceae</taxon>
        <taxon>Oculatellales</taxon>
        <taxon>Oculatellaceae</taxon>
        <taxon>Thermoleptolyngbya</taxon>
        <taxon>Thermoleptolyngbya sichuanensis</taxon>
    </lineage>
</organism>
<accession>A0A6M8BBD7</accession>
<proteinExistence type="predicted"/>
<name>A0A6M8BBD7_9CYAN</name>
<keyword evidence="1" id="KW-0732">Signal</keyword>
<reference evidence="2 3" key="1">
    <citation type="submission" date="2020-05" db="EMBL/GenBank/DDBJ databases">
        <title>Complete genome sequence of of a novel Thermoleptolyngbya strain isolated from hot springs of Ganzi, Sichuan China.</title>
        <authorList>
            <person name="Tang J."/>
            <person name="Daroch M."/>
            <person name="Li L."/>
            <person name="Waleron K."/>
            <person name="Waleron M."/>
            <person name="Waleron M."/>
        </authorList>
    </citation>
    <scope>NUCLEOTIDE SEQUENCE [LARGE SCALE GENOMIC DNA]</scope>
    <source>
        <strain evidence="2 3">PKUAC-SCTA183</strain>
    </source>
</reference>
<dbReference type="AlphaFoldDB" id="A0A6M8BBD7"/>
<feature type="signal peptide" evidence="1">
    <location>
        <begin position="1"/>
        <end position="28"/>
    </location>
</feature>
<evidence type="ECO:0000256" key="1">
    <source>
        <dbReference type="SAM" id="SignalP"/>
    </source>
</evidence>
<feature type="chain" id="PRO_5026966144" evidence="1">
    <location>
        <begin position="29"/>
        <end position="289"/>
    </location>
</feature>
<dbReference type="RefSeq" id="WP_172358339.1">
    <property type="nucleotide sequence ID" value="NZ_CP053661.1"/>
</dbReference>
<dbReference type="EMBL" id="CP053661">
    <property type="protein sequence ID" value="QKD84294.1"/>
    <property type="molecule type" value="Genomic_DNA"/>
</dbReference>
<gene>
    <name evidence="2" type="ORF">HPC62_20830</name>
</gene>
<protein>
    <submittedName>
        <fullName evidence="2">DUF928 domain-containing protein</fullName>
    </submittedName>
</protein>
<dbReference type="Pfam" id="PF06051">
    <property type="entry name" value="DUF928"/>
    <property type="match status" value="1"/>
</dbReference>
<evidence type="ECO:0000313" key="2">
    <source>
        <dbReference type="EMBL" id="QKD84294.1"/>
    </source>
</evidence>
<evidence type="ECO:0000313" key="3">
    <source>
        <dbReference type="Proteomes" id="UP000505210"/>
    </source>
</evidence>
<dbReference type="Proteomes" id="UP000505210">
    <property type="component" value="Chromosome"/>
</dbReference>
<sequence length="289" mass="31188">MQTFLSSSILLMALLGVGAFSESSTAEARVFQNAAPPSVLDSSALSRPAFDPPVQIAQLGFSVRQSRPVRNRIGGITRGGQACSPDGATGVRLLPLVPPTDPTAAEQGKINVEPTVSEQPMVFVYVPQTVARQAQFSLAIATDTPSGRTVEEALYEYRLPLPQEPSIIGIPLRPLDEGRLYHWVFQLQCDPSGDRSGDALTDGWLQRVVPNSSLSLRLNRATPQELPALYARSGLWQDTVTSLGTLRAATPDDAALIADWDSLLSSVNLDDLANVPLLFPPVEYRSLQE</sequence>